<dbReference type="Proteomes" id="UP000237631">
    <property type="component" value="Unassembled WGS sequence"/>
</dbReference>
<evidence type="ECO:0000313" key="2">
    <source>
        <dbReference type="EMBL" id="PPJ60346.1"/>
    </source>
</evidence>
<keyword evidence="3" id="KW-1185">Reference proteome</keyword>
<feature type="region of interest" description="Disordered" evidence="1">
    <location>
        <begin position="210"/>
        <end position="343"/>
    </location>
</feature>
<sequence length="361" mass="39716">MATSSASPNYNTTTDDEAFGELETALRRQIKDTLQGVATSHDKLALSHEDLDGRVQIVEQRLPKNLRFRLKTIEDHVKSQESINSSLPDNRSNSHSDAALATKVKALEDVNAILAGKLSFMQSQLDQHKRNLDRISKKNTTLDDSDPVVQELLKRLYILETQRSGSRSAFEAWTNDEIAEELLRRLTEGGAGISSDLSARLHLLTASKFSVPTEGDNGAGRRKSSATDTREQQSSSSSDMPHKSRKRSAPAATESSSLSDLSSTQDSGEEPPSKRTRITSATAVRISPRKISSMFKTTKSAPAENTKSASQDGAEGDFDLNELALLQDEPRRSGRKPKPARNPQYLTWLEVRAAKKRGTLD</sequence>
<evidence type="ECO:0000313" key="3">
    <source>
        <dbReference type="Proteomes" id="UP000237631"/>
    </source>
</evidence>
<proteinExistence type="predicted"/>
<comment type="caution">
    <text evidence="2">The sequence shown here is derived from an EMBL/GenBank/DDBJ whole genome shotgun (WGS) entry which is preliminary data.</text>
</comment>
<accession>A0A2S6CKU0</accession>
<name>A0A2S6CKU0_9PEZI</name>
<dbReference type="EMBL" id="PNEN01000288">
    <property type="protein sequence ID" value="PPJ60346.1"/>
    <property type="molecule type" value="Genomic_DNA"/>
</dbReference>
<dbReference type="AlphaFoldDB" id="A0A2S6CKU0"/>
<dbReference type="OrthoDB" id="3641930at2759"/>
<reference evidence="3" key="1">
    <citation type="journal article" date="2017" name="bioRxiv">
        <title>Conservation of a gene cluster reveals novel cercosporin biosynthetic mechanisms and extends production to the genus Colletotrichum.</title>
        <authorList>
            <person name="de Jonge R."/>
            <person name="Ebert M.K."/>
            <person name="Huitt-Roehl C.R."/>
            <person name="Pal P."/>
            <person name="Suttle J.C."/>
            <person name="Spanner R.E."/>
            <person name="Neubauer J.D."/>
            <person name="Jurick W.M.II."/>
            <person name="Stott K.A."/>
            <person name="Secor G.A."/>
            <person name="Thomma B.P.H.J."/>
            <person name="Van de Peer Y."/>
            <person name="Townsend C.A."/>
            <person name="Bolton M.D."/>
        </authorList>
    </citation>
    <scope>NUCLEOTIDE SEQUENCE [LARGE SCALE GENOMIC DNA]</scope>
    <source>
        <strain evidence="3">CBS538.71</strain>
    </source>
</reference>
<feature type="compositionally biased region" description="Low complexity" evidence="1">
    <location>
        <begin position="255"/>
        <end position="266"/>
    </location>
</feature>
<protein>
    <submittedName>
        <fullName evidence="2">Uncharacterized protein</fullName>
    </submittedName>
</protein>
<evidence type="ECO:0000256" key="1">
    <source>
        <dbReference type="SAM" id="MobiDB-lite"/>
    </source>
</evidence>
<organism evidence="2 3">
    <name type="scientific">Cercospora berteroae</name>
    <dbReference type="NCBI Taxonomy" id="357750"/>
    <lineage>
        <taxon>Eukaryota</taxon>
        <taxon>Fungi</taxon>
        <taxon>Dikarya</taxon>
        <taxon>Ascomycota</taxon>
        <taxon>Pezizomycotina</taxon>
        <taxon>Dothideomycetes</taxon>
        <taxon>Dothideomycetidae</taxon>
        <taxon>Mycosphaerellales</taxon>
        <taxon>Mycosphaerellaceae</taxon>
        <taxon>Cercospora</taxon>
    </lineage>
</organism>
<feature type="compositionally biased region" description="Polar residues" evidence="1">
    <location>
        <begin position="294"/>
        <end position="311"/>
    </location>
</feature>
<gene>
    <name evidence="2" type="ORF">CBER1_10884</name>
</gene>